<feature type="region of interest" description="Disordered" evidence="1">
    <location>
        <begin position="1"/>
        <end position="26"/>
    </location>
</feature>
<protein>
    <submittedName>
        <fullName evidence="2">Uncharacterized protein</fullName>
    </submittedName>
</protein>
<dbReference type="Proteomes" id="UP000299102">
    <property type="component" value="Unassembled WGS sequence"/>
</dbReference>
<name>A0A4C1YY35_EUMVA</name>
<dbReference type="EMBL" id="BGZK01001434">
    <property type="protein sequence ID" value="GBP79842.1"/>
    <property type="molecule type" value="Genomic_DNA"/>
</dbReference>
<reference evidence="2 3" key="1">
    <citation type="journal article" date="2019" name="Commun. Biol.">
        <title>The bagworm genome reveals a unique fibroin gene that provides high tensile strength.</title>
        <authorList>
            <person name="Kono N."/>
            <person name="Nakamura H."/>
            <person name="Ohtoshi R."/>
            <person name="Tomita M."/>
            <person name="Numata K."/>
            <person name="Arakawa K."/>
        </authorList>
    </citation>
    <scope>NUCLEOTIDE SEQUENCE [LARGE SCALE GENOMIC DNA]</scope>
</reference>
<dbReference type="AlphaFoldDB" id="A0A4C1YY35"/>
<evidence type="ECO:0000256" key="1">
    <source>
        <dbReference type="SAM" id="MobiDB-lite"/>
    </source>
</evidence>
<gene>
    <name evidence="2" type="ORF">EVAR_89281_1</name>
</gene>
<accession>A0A4C1YY35</accession>
<organism evidence="2 3">
    <name type="scientific">Eumeta variegata</name>
    <name type="common">Bagworm moth</name>
    <name type="synonym">Eumeta japonica</name>
    <dbReference type="NCBI Taxonomy" id="151549"/>
    <lineage>
        <taxon>Eukaryota</taxon>
        <taxon>Metazoa</taxon>
        <taxon>Ecdysozoa</taxon>
        <taxon>Arthropoda</taxon>
        <taxon>Hexapoda</taxon>
        <taxon>Insecta</taxon>
        <taxon>Pterygota</taxon>
        <taxon>Neoptera</taxon>
        <taxon>Endopterygota</taxon>
        <taxon>Lepidoptera</taxon>
        <taxon>Glossata</taxon>
        <taxon>Ditrysia</taxon>
        <taxon>Tineoidea</taxon>
        <taxon>Psychidae</taxon>
        <taxon>Oiketicinae</taxon>
        <taxon>Eumeta</taxon>
    </lineage>
</organism>
<evidence type="ECO:0000313" key="2">
    <source>
        <dbReference type="EMBL" id="GBP79842.1"/>
    </source>
</evidence>
<comment type="caution">
    <text evidence="2">The sequence shown here is derived from an EMBL/GenBank/DDBJ whole genome shotgun (WGS) entry which is preliminary data.</text>
</comment>
<keyword evidence="3" id="KW-1185">Reference proteome</keyword>
<proteinExistence type="predicted"/>
<feature type="region of interest" description="Disordered" evidence="1">
    <location>
        <begin position="124"/>
        <end position="152"/>
    </location>
</feature>
<sequence>MRRRVGGGGEEQRGAARRGMGAGGGGTRLYSTWKEVEPLFRKTQREVLCTKPTARPVIAADLGTHGNKKFAHSYVRRCTARSRLISRRVGPGGVRRQPLVTTELRRQNDRKAGGGSVVARLFLIPPAPPADGGGARRSRRTQRHGAGERAGR</sequence>
<evidence type="ECO:0000313" key="3">
    <source>
        <dbReference type="Proteomes" id="UP000299102"/>
    </source>
</evidence>